<evidence type="ECO:0000313" key="3">
    <source>
        <dbReference type="EMBL" id="KAK3312006.1"/>
    </source>
</evidence>
<feature type="compositionally biased region" description="Pro residues" evidence="1">
    <location>
        <begin position="166"/>
        <end position="175"/>
    </location>
</feature>
<gene>
    <name evidence="3" type="ORF">B0H66DRAFT_538951</name>
</gene>
<dbReference type="Proteomes" id="UP001283341">
    <property type="component" value="Unassembled WGS sequence"/>
</dbReference>
<organism evidence="3 4">
    <name type="scientific">Apodospora peruviana</name>
    <dbReference type="NCBI Taxonomy" id="516989"/>
    <lineage>
        <taxon>Eukaryota</taxon>
        <taxon>Fungi</taxon>
        <taxon>Dikarya</taxon>
        <taxon>Ascomycota</taxon>
        <taxon>Pezizomycotina</taxon>
        <taxon>Sordariomycetes</taxon>
        <taxon>Sordariomycetidae</taxon>
        <taxon>Sordariales</taxon>
        <taxon>Lasiosphaeriaceae</taxon>
        <taxon>Apodospora</taxon>
    </lineage>
</organism>
<protein>
    <submittedName>
        <fullName evidence="3">Uncharacterized protein</fullName>
    </submittedName>
</protein>
<feature type="signal peptide" evidence="2">
    <location>
        <begin position="1"/>
        <end position="23"/>
    </location>
</feature>
<feature type="chain" id="PRO_5042272897" evidence="2">
    <location>
        <begin position="24"/>
        <end position="418"/>
    </location>
</feature>
<reference evidence="3" key="2">
    <citation type="submission" date="2023-06" db="EMBL/GenBank/DDBJ databases">
        <authorList>
            <consortium name="Lawrence Berkeley National Laboratory"/>
            <person name="Haridas S."/>
            <person name="Hensen N."/>
            <person name="Bonometti L."/>
            <person name="Westerberg I."/>
            <person name="Brannstrom I.O."/>
            <person name="Guillou S."/>
            <person name="Cros-Aarteil S."/>
            <person name="Calhoun S."/>
            <person name="Kuo A."/>
            <person name="Mondo S."/>
            <person name="Pangilinan J."/>
            <person name="Riley R."/>
            <person name="Labutti K."/>
            <person name="Andreopoulos B."/>
            <person name="Lipzen A."/>
            <person name="Chen C."/>
            <person name="Yanf M."/>
            <person name="Daum C."/>
            <person name="Ng V."/>
            <person name="Clum A."/>
            <person name="Steindorff A."/>
            <person name="Ohm R."/>
            <person name="Martin F."/>
            <person name="Silar P."/>
            <person name="Natvig D."/>
            <person name="Lalanne C."/>
            <person name="Gautier V."/>
            <person name="Ament-Velasquez S.L."/>
            <person name="Kruys A."/>
            <person name="Hutchinson M.I."/>
            <person name="Powell A.J."/>
            <person name="Barry K."/>
            <person name="Miller A.N."/>
            <person name="Grigoriev I.V."/>
            <person name="Debuchy R."/>
            <person name="Gladieux P."/>
            <person name="Thoren M.H."/>
            <person name="Johannesson H."/>
        </authorList>
    </citation>
    <scope>NUCLEOTIDE SEQUENCE</scope>
    <source>
        <strain evidence="3">CBS 118394</strain>
    </source>
</reference>
<evidence type="ECO:0000256" key="2">
    <source>
        <dbReference type="SAM" id="SignalP"/>
    </source>
</evidence>
<name>A0AAE0HU31_9PEZI</name>
<reference evidence="3" key="1">
    <citation type="journal article" date="2023" name="Mol. Phylogenet. Evol.">
        <title>Genome-scale phylogeny and comparative genomics of the fungal order Sordariales.</title>
        <authorList>
            <person name="Hensen N."/>
            <person name="Bonometti L."/>
            <person name="Westerberg I."/>
            <person name="Brannstrom I.O."/>
            <person name="Guillou S."/>
            <person name="Cros-Aarteil S."/>
            <person name="Calhoun S."/>
            <person name="Haridas S."/>
            <person name="Kuo A."/>
            <person name="Mondo S."/>
            <person name="Pangilinan J."/>
            <person name="Riley R."/>
            <person name="LaButti K."/>
            <person name="Andreopoulos B."/>
            <person name="Lipzen A."/>
            <person name="Chen C."/>
            <person name="Yan M."/>
            <person name="Daum C."/>
            <person name="Ng V."/>
            <person name="Clum A."/>
            <person name="Steindorff A."/>
            <person name="Ohm R.A."/>
            <person name="Martin F."/>
            <person name="Silar P."/>
            <person name="Natvig D.O."/>
            <person name="Lalanne C."/>
            <person name="Gautier V."/>
            <person name="Ament-Velasquez S.L."/>
            <person name="Kruys A."/>
            <person name="Hutchinson M.I."/>
            <person name="Powell A.J."/>
            <person name="Barry K."/>
            <person name="Miller A.N."/>
            <person name="Grigoriev I.V."/>
            <person name="Debuchy R."/>
            <person name="Gladieux P."/>
            <person name="Hiltunen Thoren M."/>
            <person name="Johannesson H."/>
        </authorList>
    </citation>
    <scope>NUCLEOTIDE SEQUENCE</scope>
    <source>
        <strain evidence="3">CBS 118394</strain>
    </source>
</reference>
<feature type="compositionally biased region" description="Basic and acidic residues" evidence="1">
    <location>
        <begin position="232"/>
        <end position="247"/>
    </location>
</feature>
<feature type="region of interest" description="Disordered" evidence="1">
    <location>
        <begin position="222"/>
        <end position="255"/>
    </location>
</feature>
<evidence type="ECO:0000256" key="1">
    <source>
        <dbReference type="SAM" id="MobiDB-lite"/>
    </source>
</evidence>
<accession>A0AAE0HU31</accession>
<comment type="caution">
    <text evidence="3">The sequence shown here is derived from an EMBL/GenBank/DDBJ whole genome shotgun (WGS) entry which is preliminary data.</text>
</comment>
<sequence length="418" mass="45407">MSKPKTSWLTLSAGLFLIAQVRAYDLSVALWNSSDCARPSPDTVTQILNIPRDDDNDPVGTITCFPFRNMNFNGWTKDTHSGQTIAFIDTHHIQDGCELVFYNPNLPPNQGQDEINTGRCWQAYRRVHRGSSCPSITFDPLDFAVSYCCGDACYVPRGAKDSKKPVFPPPPPVPLPEKRDTRNLPKAIGGGYHGHNGVSESSSAGKVRAVAVADPRALKSAPIVGGQKKRSPIRDGLIDHSPPEKTPPKASDLGPDCKFVASSPVRITYLPSVQISDAVRCTSGPDFSGGPCSYDFQFSTDIQLMSSSTFGVSEAIMVGMEGIISSTTTFNTDWSKSVTNGQTITTGVVVTLPQGRFGFPTYKQKLHCATGEFKDCNKDEVNNLGDREYCLPVLFANSSRPADQTFEPTGTYLMVDST</sequence>
<dbReference type="AlphaFoldDB" id="A0AAE0HU31"/>
<keyword evidence="2" id="KW-0732">Signal</keyword>
<evidence type="ECO:0000313" key="4">
    <source>
        <dbReference type="Proteomes" id="UP001283341"/>
    </source>
</evidence>
<keyword evidence="4" id="KW-1185">Reference proteome</keyword>
<feature type="region of interest" description="Disordered" evidence="1">
    <location>
        <begin position="160"/>
        <end position="179"/>
    </location>
</feature>
<proteinExistence type="predicted"/>
<dbReference type="EMBL" id="JAUEDM010000010">
    <property type="protein sequence ID" value="KAK3312006.1"/>
    <property type="molecule type" value="Genomic_DNA"/>
</dbReference>